<feature type="compositionally biased region" description="Basic and acidic residues" evidence="3">
    <location>
        <begin position="175"/>
        <end position="190"/>
    </location>
</feature>
<evidence type="ECO:0000256" key="2">
    <source>
        <dbReference type="ARBA" id="ARBA00023136"/>
    </source>
</evidence>
<dbReference type="Proteomes" id="UP000799444">
    <property type="component" value="Unassembled WGS sequence"/>
</dbReference>
<accession>A0A9P4QQR9</accession>
<name>A0A9P4QQR9_9PLEO</name>
<comment type="caution">
    <text evidence="4">The sequence shown here is derived from an EMBL/GenBank/DDBJ whole genome shotgun (WGS) entry which is preliminary data.</text>
</comment>
<feature type="compositionally biased region" description="Basic residues" evidence="3">
    <location>
        <begin position="191"/>
        <end position="203"/>
    </location>
</feature>
<feature type="compositionally biased region" description="Basic and acidic residues" evidence="3">
    <location>
        <begin position="245"/>
        <end position="280"/>
    </location>
</feature>
<dbReference type="PANTHER" id="PTHR35603:SF2">
    <property type="entry name" value="OUTER MEMBRANE LIPOPROTEIN"/>
    <property type="match status" value="1"/>
</dbReference>
<keyword evidence="2" id="KW-0472">Membrane</keyword>
<feature type="compositionally biased region" description="Basic and acidic residues" evidence="3">
    <location>
        <begin position="116"/>
        <end position="129"/>
    </location>
</feature>
<gene>
    <name evidence="4" type="ORF">EJ04DRAFT_584839</name>
</gene>
<dbReference type="AlphaFoldDB" id="A0A9P4QQR9"/>
<sequence>MADEYGDLVELGIEGVDRLTDKYHDKVYGFAAKKAPTFKQTNKHPPPGPPPQQGKKLRSSSRAQRDSDQDRGLADYEDERRMYAPERRRDGGYDEDRQMNVDEKARYSGPNGGAIDVRDSVRDRERDRYALAPRVASPPYGYDARPRHYEGNEYEAYERGRPHASRYRAMSYSPPRHEYREERDHSEESKHRRKRSRSPNHHRVVATLVGALAGGLVANAVKKGDGPTGTLTTVAGAVIGGISGHKMEQEYDRHKEKRYEEEERRERREQRRRERDYSYY</sequence>
<evidence type="ECO:0000256" key="1">
    <source>
        <dbReference type="ARBA" id="ARBA00004370"/>
    </source>
</evidence>
<organism evidence="4 5">
    <name type="scientific">Polyplosphaeria fusca</name>
    <dbReference type="NCBI Taxonomy" id="682080"/>
    <lineage>
        <taxon>Eukaryota</taxon>
        <taxon>Fungi</taxon>
        <taxon>Dikarya</taxon>
        <taxon>Ascomycota</taxon>
        <taxon>Pezizomycotina</taxon>
        <taxon>Dothideomycetes</taxon>
        <taxon>Pleosporomycetidae</taxon>
        <taxon>Pleosporales</taxon>
        <taxon>Tetraplosphaeriaceae</taxon>
        <taxon>Polyplosphaeria</taxon>
    </lineage>
</organism>
<feature type="region of interest" description="Disordered" evidence="3">
    <location>
        <begin position="34"/>
        <end position="203"/>
    </location>
</feature>
<proteinExistence type="predicted"/>
<evidence type="ECO:0008006" key="6">
    <source>
        <dbReference type="Google" id="ProtNLM"/>
    </source>
</evidence>
<feature type="region of interest" description="Disordered" evidence="3">
    <location>
        <begin position="241"/>
        <end position="280"/>
    </location>
</feature>
<evidence type="ECO:0000256" key="3">
    <source>
        <dbReference type="SAM" id="MobiDB-lite"/>
    </source>
</evidence>
<dbReference type="OrthoDB" id="3801381at2759"/>
<protein>
    <recommendedName>
        <fullName evidence="6">Glycine zipper 2TM domain-containing protein</fullName>
    </recommendedName>
</protein>
<comment type="subcellular location">
    <subcellularLocation>
        <location evidence="1">Membrane</location>
    </subcellularLocation>
</comment>
<evidence type="ECO:0000313" key="5">
    <source>
        <dbReference type="Proteomes" id="UP000799444"/>
    </source>
</evidence>
<feature type="compositionally biased region" description="Basic and acidic residues" evidence="3">
    <location>
        <begin position="144"/>
        <end position="161"/>
    </location>
</feature>
<keyword evidence="5" id="KW-1185">Reference proteome</keyword>
<dbReference type="GO" id="GO:0016020">
    <property type="term" value="C:membrane"/>
    <property type="evidence" value="ECO:0007669"/>
    <property type="project" value="UniProtKB-SubCell"/>
</dbReference>
<dbReference type="EMBL" id="ML996206">
    <property type="protein sequence ID" value="KAF2730944.1"/>
    <property type="molecule type" value="Genomic_DNA"/>
</dbReference>
<reference evidence="4" key="1">
    <citation type="journal article" date="2020" name="Stud. Mycol.">
        <title>101 Dothideomycetes genomes: a test case for predicting lifestyles and emergence of pathogens.</title>
        <authorList>
            <person name="Haridas S."/>
            <person name="Albert R."/>
            <person name="Binder M."/>
            <person name="Bloem J."/>
            <person name="Labutti K."/>
            <person name="Salamov A."/>
            <person name="Andreopoulos B."/>
            <person name="Baker S."/>
            <person name="Barry K."/>
            <person name="Bills G."/>
            <person name="Bluhm B."/>
            <person name="Cannon C."/>
            <person name="Castanera R."/>
            <person name="Culley D."/>
            <person name="Daum C."/>
            <person name="Ezra D."/>
            <person name="Gonzalez J."/>
            <person name="Henrissat B."/>
            <person name="Kuo A."/>
            <person name="Liang C."/>
            <person name="Lipzen A."/>
            <person name="Lutzoni F."/>
            <person name="Magnuson J."/>
            <person name="Mondo S."/>
            <person name="Nolan M."/>
            <person name="Ohm R."/>
            <person name="Pangilinan J."/>
            <person name="Park H.-J."/>
            <person name="Ramirez L."/>
            <person name="Alfaro M."/>
            <person name="Sun H."/>
            <person name="Tritt A."/>
            <person name="Yoshinaga Y."/>
            <person name="Zwiers L.-H."/>
            <person name="Turgeon B."/>
            <person name="Goodwin S."/>
            <person name="Spatafora J."/>
            <person name="Crous P."/>
            <person name="Grigoriev I."/>
        </authorList>
    </citation>
    <scope>NUCLEOTIDE SEQUENCE</scope>
    <source>
        <strain evidence="4">CBS 125425</strain>
    </source>
</reference>
<evidence type="ECO:0000313" key="4">
    <source>
        <dbReference type="EMBL" id="KAF2730944.1"/>
    </source>
</evidence>
<dbReference type="PANTHER" id="PTHR35603">
    <property type="match status" value="1"/>
</dbReference>
<dbReference type="InterPro" id="IPR051407">
    <property type="entry name" value="Bact_OM_lipoprot/Surf_antigen"/>
</dbReference>
<feature type="compositionally biased region" description="Basic and acidic residues" evidence="3">
    <location>
        <begin position="63"/>
        <end position="106"/>
    </location>
</feature>